<dbReference type="Pfam" id="PF11248">
    <property type="entry name" value="DUF3046"/>
    <property type="match status" value="1"/>
</dbReference>
<proteinExistence type="predicted"/>
<dbReference type="Proteomes" id="UP001501578">
    <property type="component" value="Unassembled WGS sequence"/>
</dbReference>
<evidence type="ECO:0000313" key="1">
    <source>
        <dbReference type="EMBL" id="GAA0928809.1"/>
    </source>
</evidence>
<dbReference type="InterPro" id="IPR021408">
    <property type="entry name" value="DUF3046"/>
</dbReference>
<organism evidence="1 2">
    <name type="scientific">Nonomuraea longicatena</name>
    <dbReference type="NCBI Taxonomy" id="83682"/>
    <lineage>
        <taxon>Bacteria</taxon>
        <taxon>Bacillati</taxon>
        <taxon>Actinomycetota</taxon>
        <taxon>Actinomycetes</taxon>
        <taxon>Streptosporangiales</taxon>
        <taxon>Streptosporangiaceae</taxon>
        <taxon>Nonomuraea</taxon>
    </lineage>
</organism>
<accession>A0ABP4A1F0</accession>
<evidence type="ECO:0008006" key="3">
    <source>
        <dbReference type="Google" id="ProtNLM"/>
    </source>
</evidence>
<keyword evidence="2" id="KW-1185">Reference proteome</keyword>
<reference evidence="2" key="1">
    <citation type="journal article" date="2019" name="Int. J. Syst. Evol. Microbiol.">
        <title>The Global Catalogue of Microorganisms (GCM) 10K type strain sequencing project: providing services to taxonomists for standard genome sequencing and annotation.</title>
        <authorList>
            <consortium name="The Broad Institute Genomics Platform"/>
            <consortium name="The Broad Institute Genome Sequencing Center for Infectious Disease"/>
            <person name="Wu L."/>
            <person name="Ma J."/>
        </authorList>
    </citation>
    <scope>NUCLEOTIDE SEQUENCE [LARGE SCALE GENOMIC DNA]</scope>
    <source>
        <strain evidence="2">JCM 11136</strain>
    </source>
</reference>
<comment type="caution">
    <text evidence="1">The sequence shown here is derived from an EMBL/GenBank/DDBJ whole genome shotgun (WGS) entry which is preliminary data.</text>
</comment>
<evidence type="ECO:0000313" key="2">
    <source>
        <dbReference type="Proteomes" id="UP001501578"/>
    </source>
</evidence>
<sequence>MVFGMCVSYPPPRRFHTWVMRLTEFWRRMRAHFGDAYAESWAQDYVLSPLGGRTVVQALADGDSAKSVWRAVCQVENVSAKLH</sequence>
<gene>
    <name evidence="1" type="ORF">GCM10009560_32180</name>
</gene>
<dbReference type="EMBL" id="BAAAHQ010000015">
    <property type="protein sequence ID" value="GAA0928809.1"/>
    <property type="molecule type" value="Genomic_DNA"/>
</dbReference>
<name>A0ABP4A1F0_9ACTN</name>
<protein>
    <recommendedName>
        <fullName evidence="3">DUF3046 domain-containing protein</fullName>
    </recommendedName>
</protein>